<evidence type="ECO:0000313" key="1">
    <source>
        <dbReference type="EnsemblPlants" id="AVESA.00010b.r2.4CG1286960.1.CDS"/>
    </source>
</evidence>
<dbReference type="EnsemblPlants" id="AVESA.00010b.r2.4CG1286960.1">
    <property type="protein sequence ID" value="AVESA.00010b.r2.4CG1286960.1.CDS"/>
    <property type="gene ID" value="AVESA.00010b.r2.4CG1286960"/>
</dbReference>
<dbReference type="Proteomes" id="UP001732700">
    <property type="component" value="Chromosome 4C"/>
</dbReference>
<reference evidence="1" key="2">
    <citation type="submission" date="2025-09" db="UniProtKB">
        <authorList>
            <consortium name="EnsemblPlants"/>
        </authorList>
    </citation>
    <scope>IDENTIFICATION</scope>
</reference>
<evidence type="ECO:0000313" key="2">
    <source>
        <dbReference type="Proteomes" id="UP001732700"/>
    </source>
</evidence>
<reference evidence="1" key="1">
    <citation type="submission" date="2021-05" db="EMBL/GenBank/DDBJ databases">
        <authorList>
            <person name="Scholz U."/>
            <person name="Mascher M."/>
            <person name="Fiebig A."/>
        </authorList>
    </citation>
    <scope>NUCLEOTIDE SEQUENCE [LARGE SCALE GENOMIC DNA]</scope>
</reference>
<name>A0ACD5WSQ7_AVESA</name>
<organism evidence="1 2">
    <name type="scientific">Avena sativa</name>
    <name type="common">Oat</name>
    <dbReference type="NCBI Taxonomy" id="4498"/>
    <lineage>
        <taxon>Eukaryota</taxon>
        <taxon>Viridiplantae</taxon>
        <taxon>Streptophyta</taxon>
        <taxon>Embryophyta</taxon>
        <taxon>Tracheophyta</taxon>
        <taxon>Spermatophyta</taxon>
        <taxon>Magnoliopsida</taxon>
        <taxon>Liliopsida</taxon>
        <taxon>Poales</taxon>
        <taxon>Poaceae</taxon>
        <taxon>BOP clade</taxon>
        <taxon>Pooideae</taxon>
        <taxon>Poodae</taxon>
        <taxon>Poeae</taxon>
        <taxon>Poeae Chloroplast Group 1 (Aveneae type)</taxon>
        <taxon>Aveninae</taxon>
        <taxon>Avena</taxon>
    </lineage>
</organism>
<protein>
    <submittedName>
        <fullName evidence="1">Uncharacterized protein</fullName>
    </submittedName>
</protein>
<proteinExistence type="predicted"/>
<keyword evidence="2" id="KW-1185">Reference proteome</keyword>
<accession>A0ACD5WSQ7</accession>
<sequence length="717" mass="78898">MRNNGGYGFGPSMHKPTKKKDPTRLMKRSLKQLKKTRVFYSASLATKYNNNDTEQGNCNVANRGTKDKVVAQKSQQTPSKEPRVVPQPINLARSSRPNNGIPSSSKFLPKKSMPSSPKANNGVVSFRRTTKSRPYSSRLTNGIDSSHKNTNGGPPPLKNVEKPRTSYTRLNNGEASHTKNTAMPRSCSLSSKNDMVSPPVNIKNSMILSNSYSGLVPSGKNNESLKSRPSRPRNEVSSVLKDGSDSIFGILEESNHSSIFGNSRIAFKNVNGEAQNKLMDVHKRKFGLSKDKRTNAEKFNTARMKPMDCSIQLENLNIGLVEDGRTIDGKLRRRTEALSRENPETHGDDDSEEGENRKPTKIRRRLILNDYEDDDDGDDNLTDVEIDTAGSTSQTDVVKDSPIKVSNPFLSESLKLQQYGSLPIDEPVWSGLIKISSKENVSLAAHLSTKYCEEVWKLAGSLQPEIVVTKLSRKEAWPKSFEASRPTDDNIALYFLPCQMRQDAELDQLIKEVMENDMILQAAIGEDAEMLIFPSILLPEQHQTFQGKPYLRAVFKGRKNKAATVEVKQHGKEHCAEGEMGKQQASHSSVDKQGHRLAPLNTEAGPETPEEMERQDMEPEQNPSLAGASTLGTATGDLTMNATTSANNGQIHPCVAIPTGAFFGFVVQSNPKVEQLIHEMHLEGAVVVAMRGEMIGSGLGQAAASGREEDKMPPSSS</sequence>